<proteinExistence type="predicted"/>
<evidence type="ECO:0000259" key="1">
    <source>
        <dbReference type="Pfam" id="PF08241"/>
    </source>
</evidence>
<comment type="caution">
    <text evidence="2">The sequence shown here is derived from an EMBL/GenBank/DDBJ whole genome shotgun (WGS) entry which is preliminary data.</text>
</comment>
<dbReference type="EMBL" id="CAJPVI010000023">
    <property type="protein sequence ID" value="CAG2150878.1"/>
    <property type="molecule type" value="Genomic_DNA"/>
</dbReference>
<dbReference type="PANTHER" id="PTHR43591">
    <property type="entry name" value="METHYLTRANSFERASE"/>
    <property type="match status" value="1"/>
</dbReference>
<gene>
    <name evidence="2" type="primary">COQ5_1</name>
    <name evidence="2" type="ORF">LMG26411_03832</name>
</gene>
<dbReference type="RefSeq" id="WP_211954841.1">
    <property type="nucleotide sequence ID" value="NZ_CAJPVI010000023.1"/>
</dbReference>
<dbReference type="InterPro" id="IPR029063">
    <property type="entry name" value="SAM-dependent_MTases_sf"/>
</dbReference>
<name>A0ABM8TJT7_9BURK</name>
<reference evidence="2 3" key="1">
    <citation type="submission" date="2021-03" db="EMBL/GenBank/DDBJ databases">
        <authorList>
            <person name="Peeters C."/>
        </authorList>
    </citation>
    <scope>NUCLEOTIDE SEQUENCE [LARGE SCALE GENOMIC DNA]</scope>
    <source>
        <strain evidence="2 3">LMG 26411</strain>
    </source>
</reference>
<keyword evidence="3" id="KW-1185">Reference proteome</keyword>
<dbReference type="CDD" id="cd02440">
    <property type="entry name" value="AdoMet_MTases"/>
    <property type="match status" value="1"/>
</dbReference>
<dbReference type="InterPro" id="IPR013216">
    <property type="entry name" value="Methyltransf_11"/>
</dbReference>
<keyword evidence="2" id="KW-0489">Methyltransferase</keyword>
<accession>A0ABM8TJT7</accession>
<dbReference type="Proteomes" id="UP000672657">
    <property type="component" value="Unassembled WGS sequence"/>
</dbReference>
<sequence>MQQPGSSDKAFTGAIPELYERYLVPMIFAPYAADLARRAAALRPASVLEIAAGTGALTRELAQTLHADAEIVATDLNPPMLARAQAVGTSRTVSWQTADAMQLPFDDGRFNLVVCQFGAMFFPDKGAAFAEARRVLAPGGTLLFNVWDRIEDNHFAHTVTRALAGLFPDSPPDFMARIPHGYYRQAEIAAHLQQGGFRSEPAFETLAVTGTAASAHIVAVAYCQGTPLRADLESRGSDALQRATEASEQALAQEFGTGPVAGRLQAHVIAVQS</sequence>
<dbReference type="GO" id="GO:0032259">
    <property type="term" value="P:methylation"/>
    <property type="evidence" value="ECO:0007669"/>
    <property type="project" value="UniProtKB-KW"/>
</dbReference>
<dbReference type="Pfam" id="PF08241">
    <property type="entry name" value="Methyltransf_11"/>
    <property type="match status" value="1"/>
</dbReference>
<feature type="domain" description="Methyltransferase type 11" evidence="1">
    <location>
        <begin position="48"/>
        <end position="144"/>
    </location>
</feature>
<dbReference type="EC" id="2.1.1.163" evidence="2"/>
<dbReference type="GO" id="GO:0043770">
    <property type="term" value="F:demethylmenaquinone methyltransferase activity"/>
    <property type="evidence" value="ECO:0007669"/>
    <property type="project" value="UniProtKB-EC"/>
</dbReference>
<protein>
    <submittedName>
        <fullName evidence="2">2-methoxy-6-polyprenyl-1,4-benzoquinol methylase, mitochondrial</fullName>
        <ecNumber evidence="2">2.1.1.163</ecNumber>
    </submittedName>
</protein>
<evidence type="ECO:0000313" key="2">
    <source>
        <dbReference type="EMBL" id="CAG2150878.1"/>
    </source>
</evidence>
<dbReference type="SUPFAM" id="SSF53335">
    <property type="entry name" value="S-adenosyl-L-methionine-dependent methyltransferases"/>
    <property type="match status" value="1"/>
</dbReference>
<keyword evidence="2" id="KW-0808">Transferase</keyword>
<dbReference type="Gene3D" id="3.40.50.150">
    <property type="entry name" value="Vaccinia Virus protein VP39"/>
    <property type="match status" value="1"/>
</dbReference>
<evidence type="ECO:0000313" key="3">
    <source>
        <dbReference type="Proteomes" id="UP000672657"/>
    </source>
</evidence>
<organism evidence="2 3">
    <name type="scientific">Cupriavidus numazuensis</name>
    <dbReference type="NCBI Taxonomy" id="221992"/>
    <lineage>
        <taxon>Bacteria</taxon>
        <taxon>Pseudomonadati</taxon>
        <taxon>Pseudomonadota</taxon>
        <taxon>Betaproteobacteria</taxon>
        <taxon>Burkholderiales</taxon>
        <taxon>Burkholderiaceae</taxon>
        <taxon>Cupriavidus</taxon>
    </lineage>
</organism>